<organism evidence="2 3">
    <name type="scientific">Prauserella alba</name>
    <dbReference type="NCBI Taxonomy" id="176898"/>
    <lineage>
        <taxon>Bacteria</taxon>
        <taxon>Bacillati</taxon>
        <taxon>Actinomycetota</taxon>
        <taxon>Actinomycetes</taxon>
        <taxon>Pseudonocardiales</taxon>
        <taxon>Pseudonocardiaceae</taxon>
        <taxon>Prauserella</taxon>
    </lineage>
</organism>
<keyword evidence="3" id="KW-1185">Reference proteome</keyword>
<dbReference type="Proteomes" id="UP001500467">
    <property type="component" value="Unassembled WGS sequence"/>
</dbReference>
<protein>
    <recommendedName>
        <fullName evidence="1">DUF559 domain-containing protein</fullName>
    </recommendedName>
</protein>
<evidence type="ECO:0000313" key="2">
    <source>
        <dbReference type="EMBL" id="GAA1221834.1"/>
    </source>
</evidence>
<evidence type="ECO:0000259" key="1">
    <source>
        <dbReference type="Pfam" id="PF04480"/>
    </source>
</evidence>
<feature type="domain" description="DUF559" evidence="1">
    <location>
        <begin position="227"/>
        <end position="291"/>
    </location>
</feature>
<comment type="caution">
    <text evidence="2">The sequence shown here is derived from an EMBL/GenBank/DDBJ whole genome shotgun (WGS) entry which is preliminary data.</text>
</comment>
<gene>
    <name evidence="2" type="ORF">GCM10009675_50900</name>
</gene>
<dbReference type="InterPro" id="IPR011335">
    <property type="entry name" value="Restrct_endonuc-II-like"/>
</dbReference>
<evidence type="ECO:0000313" key="3">
    <source>
        <dbReference type="Proteomes" id="UP001500467"/>
    </source>
</evidence>
<dbReference type="Pfam" id="PF04480">
    <property type="entry name" value="DUF559"/>
    <property type="match status" value="1"/>
</dbReference>
<proteinExistence type="predicted"/>
<accession>A0ABN1VSL4</accession>
<name>A0ABN1VSL4_9PSEU</name>
<dbReference type="Gene3D" id="3.40.960.10">
    <property type="entry name" value="VSR Endonuclease"/>
    <property type="match status" value="1"/>
</dbReference>
<sequence>MFTPNWDRHGAAKRSALLSALGEQTVRSALRHGLLSQPWRGVVVDPTRSLDIVTRSAAGLLAAGPGAVVSHGTAAVLHGCSAAENGELHVTVPYGSTARSRGGLTVHRDRFAEDDVEFRYGLPVLSLAPTLVELLCVERRWVALATVDQALAAVPDDEAGALVQSIRSRLDLRDDRRGVPGGQALLQLATGAAESPQESRLRLLVVDAGFPAPIPQFQVFDLRGRLSYVFDLAWPDVKIALEYDGYEAHEDRGAYDAERDRRMAERGWLTVRVRKERFANPEPVLNELWRAFETRGRPLAPSAADRRRTQSARR</sequence>
<reference evidence="2 3" key="1">
    <citation type="journal article" date="2019" name="Int. J. Syst. Evol. Microbiol.">
        <title>The Global Catalogue of Microorganisms (GCM) 10K type strain sequencing project: providing services to taxonomists for standard genome sequencing and annotation.</title>
        <authorList>
            <consortium name="The Broad Institute Genomics Platform"/>
            <consortium name="The Broad Institute Genome Sequencing Center for Infectious Disease"/>
            <person name="Wu L."/>
            <person name="Ma J."/>
        </authorList>
    </citation>
    <scope>NUCLEOTIDE SEQUENCE [LARGE SCALE GENOMIC DNA]</scope>
    <source>
        <strain evidence="2 3">JCM 13022</strain>
    </source>
</reference>
<dbReference type="InterPro" id="IPR007569">
    <property type="entry name" value="DUF559"/>
</dbReference>
<dbReference type="EMBL" id="BAAALM010000023">
    <property type="protein sequence ID" value="GAA1221834.1"/>
    <property type="molecule type" value="Genomic_DNA"/>
</dbReference>
<dbReference type="SUPFAM" id="SSF52980">
    <property type="entry name" value="Restriction endonuclease-like"/>
    <property type="match status" value="1"/>
</dbReference>